<gene>
    <name evidence="3" type="ORF">NCGR_LOCUS10862</name>
</gene>
<feature type="compositionally biased region" description="Polar residues" evidence="1">
    <location>
        <begin position="767"/>
        <end position="791"/>
    </location>
</feature>
<comment type="caution">
    <text evidence="3">The sequence shown here is derived from an EMBL/GenBank/DDBJ whole genome shotgun (WGS) entry which is preliminary data.</text>
</comment>
<dbReference type="PANTHER" id="PTHR45979:SF26">
    <property type="entry name" value="NUCLEOTIDYLTRANSFERASE DOMAIN CONTAINING PROTEIN, EXPRESSED"/>
    <property type="match status" value="1"/>
</dbReference>
<feature type="compositionally biased region" description="Basic and acidic residues" evidence="1">
    <location>
        <begin position="808"/>
        <end position="817"/>
    </location>
</feature>
<dbReference type="PANTHER" id="PTHR45979">
    <property type="entry name" value="PAP/OAS1 SUBSTRATE-BINDING DOMAIN SUPERFAMILY"/>
    <property type="match status" value="1"/>
</dbReference>
<dbReference type="SUPFAM" id="SSF81631">
    <property type="entry name" value="PAP/OAS1 substrate-binding domain"/>
    <property type="match status" value="1"/>
</dbReference>
<protein>
    <recommendedName>
        <fullName evidence="2">PAP/OAS1 substrate-binding-related domain-containing protein</fullName>
    </recommendedName>
</protein>
<feature type="domain" description="PAP/OAS1 substrate-binding-related" evidence="2">
    <location>
        <begin position="202"/>
        <end position="393"/>
    </location>
</feature>
<sequence>MAYFGGRGQGADGGWFVPGADGWALPWGRGAAAAGGGGERDTLATVMAMRAPPPAAIRRDAVRAAEAAAGEVVLRVHPTQEAERRRQDVISYLRRLIGSSLGCEVFAFGSVPLRTYLPDGDVDITVLGNTWLNSTLIDDVRSMLESEQENCDAEFKLTGLHFINAEVKLIKCTIESIIVDVSFNQIGGVSTFCFLELVDRQIGKNHLFKRSIMLIKAWCYHESRILGAHHGLISTYALETLILYIFNMFHKSLHGPLEALYRFLEYFSKFDWDRYGISLNGPVDLSSLPNLTVEPTEIQGELLLGKEFQQGYLDRLLVIPNEFDGCDTQFRQKFLNIIDPLKANNNLGRSVSKANFYRIHSAFSFGAQKLGQILMLPSEYIRDEIYEFFANTLKRHGKGERPDIDTCSSFQPLLGPERALSEDGSRCKYSCMNEGENGSSCHSSKLPDKDSSVTDVHKNSGKYLPGLVQDLPWNKIWFMEHASDFKENASTLASLRRHSSFSQDNGNGNSKECLENYAAEEDLHQISRLNVPQQIYAEHPSHILTNSTSANILDFSSSCFVDESDWTAPRAGKKLLPPFLLSNMLDLSGDLELHLGCLRKVQYHLESLFDELLQAVEEACLAYVLDEDSFKMPDMILKLKTSTRSSSLSLASSTDSERRKLSPVYCSNRTGDDSQQPYAEAQVDMVWQQNIPLSPNGSTFPSSPSTNSDNYPVSWFCFSPKTHGTGTYIPNVSYHTYRERVTLEREIIRARKQRQRLPDRRYHSAEQGYSGSQTEDAIAQSATNQSFKKQNSAQQSGYSSKSSVPDGDFVRFKEHVATDGGTKQAVGRDFVEEGRQTKPPSSSSGIVLPQNGPTCQPSSPATADFLHAAESLEFGSLGPFSLGLTPTSTQFEEAFPALPTRKRAEVVPPPVSKAPAEAPASVAPSAKAVETKSRSEENEEMYQLRDEADFPPLQAGCR</sequence>
<dbReference type="Proteomes" id="UP000604825">
    <property type="component" value="Unassembled WGS sequence"/>
</dbReference>
<name>A0A811MVK2_9POAL</name>
<reference evidence="3" key="1">
    <citation type="submission" date="2020-10" db="EMBL/GenBank/DDBJ databases">
        <authorList>
            <person name="Han B."/>
            <person name="Lu T."/>
            <person name="Zhao Q."/>
            <person name="Huang X."/>
            <person name="Zhao Y."/>
        </authorList>
    </citation>
    <scope>NUCLEOTIDE SEQUENCE</scope>
</reference>
<feature type="compositionally biased region" description="Basic and acidic residues" evidence="1">
    <location>
        <begin position="929"/>
        <end position="948"/>
    </location>
</feature>
<feature type="compositionally biased region" description="Low complexity" evidence="1">
    <location>
        <begin position="913"/>
        <end position="928"/>
    </location>
</feature>
<proteinExistence type="predicted"/>
<dbReference type="Pfam" id="PF26180">
    <property type="entry name" value="PAP-OAS1"/>
    <property type="match status" value="1"/>
</dbReference>
<accession>A0A811MVK2</accession>
<feature type="compositionally biased region" description="Polar residues" evidence="1">
    <location>
        <begin position="838"/>
        <end position="861"/>
    </location>
</feature>
<organism evidence="3 4">
    <name type="scientific">Miscanthus lutarioriparius</name>
    <dbReference type="NCBI Taxonomy" id="422564"/>
    <lineage>
        <taxon>Eukaryota</taxon>
        <taxon>Viridiplantae</taxon>
        <taxon>Streptophyta</taxon>
        <taxon>Embryophyta</taxon>
        <taxon>Tracheophyta</taxon>
        <taxon>Spermatophyta</taxon>
        <taxon>Magnoliopsida</taxon>
        <taxon>Liliopsida</taxon>
        <taxon>Poales</taxon>
        <taxon>Poaceae</taxon>
        <taxon>PACMAD clade</taxon>
        <taxon>Panicoideae</taxon>
        <taxon>Andropogonodae</taxon>
        <taxon>Andropogoneae</taxon>
        <taxon>Saccharinae</taxon>
        <taxon>Miscanthus</taxon>
    </lineage>
</organism>
<evidence type="ECO:0000256" key="1">
    <source>
        <dbReference type="SAM" id="MobiDB-lite"/>
    </source>
</evidence>
<evidence type="ECO:0000259" key="2">
    <source>
        <dbReference type="Pfam" id="PF26180"/>
    </source>
</evidence>
<feature type="compositionally biased region" description="Low complexity" evidence="1">
    <location>
        <begin position="792"/>
        <end position="803"/>
    </location>
</feature>
<evidence type="ECO:0000313" key="3">
    <source>
        <dbReference type="EMBL" id="CAD6216683.1"/>
    </source>
</evidence>
<dbReference type="SUPFAM" id="SSF81301">
    <property type="entry name" value="Nucleotidyltransferase"/>
    <property type="match status" value="1"/>
</dbReference>
<dbReference type="InterPro" id="IPR058920">
    <property type="entry name" value="PAP-OAS1-bd-rel"/>
</dbReference>
<dbReference type="InterPro" id="IPR043519">
    <property type="entry name" value="NT_sf"/>
</dbReference>
<dbReference type="EMBL" id="CAJGYO010000003">
    <property type="protein sequence ID" value="CAD6216683.1"/>
    <property type="molecule type" value="Genomic_DNA"/>
</dbReference>
<keyword evidence="4" id="KW-1185">Reference proteome</keyword>
<dbReference type="InterPro" id="IPR058921">
    <property type="entry name" value="PAP/OAS1-rel"/>
</dbReference>
<dbReference type="Gene3D" id="3.30.460.10">
    <property type="entry name" value="Beta Polymerase, domain 2"/>
    <property type="match status" value="1"/>
</dbReference>
<dbReference type="OrthoDB" id="273917at2759"/>
<dbReference type="CDD" id="cd05402">
    <property type="entry name" value="NT_PAP_TUTase"/>
    <property type="match status" value="1"/>
</dbReference>
<evidence type="ECO:0000313" key="4">
    <source>
        <dbReference type="Proteomes" id="UP000604825"/>
    </source>
</evidence>
<feature type="region of interest" description="Disordered" evidence="1">
    <location>
        <begin position="906"/>
        <end position="958"/>
    </location>
</feature>
<dbReference type="AlphaFoldDB" id="A0A811MVK2"/>
<dbReference type="Gene3D" id="1.10.1410.10">
    <property type="match status" value="1"/>
</dbReference>
<feature type="region of interest" description="Disordered" evidence="1">
    <location>
        <begin position="752"/>
        <end position="861"/>
    </location>
</feature>